<accession>A0A2U2J8D3</accession>
<evidence type="ECO:0000256" key="1">
    <source>
        <dbReference type="ARBA" id="ARBA00022729"/>
    </source>
</evidence>
<dbReference type="Pfam" id="PF18962">
    <property type="entry name" value="Por_Secre_tail"/>
    <property type="match status" value="1"/>
</dbReference>
<evidence type="ECO:0000313" key="4">
    <source>
        <dbReference type="EMBL" id="PWG04603.1"/>
    </source>
</evidence>
<comment type="caution">
    <text evidence="4">The sequence shown here is derived from an EMBL/GenBank/DDBJ whole genome shotgun (WGS) entry which is preliminary data.</text>
</comment>
<dbReference type="NCBIfam" id="TIGR04534">
    <property type="entry name" value="ELWxxDGT_rpt"/>
    <property type="match status" value="1"/>
</dbReference>
<dbReference type="OrthoDB" id="1489153at2"/>
<dbReference type="SUPFAM" id="SSF50998">
    <property type="entry name" value="Quinoprotein alcohol dehydrogenase-like"/>
    <property type="match status" value="1"/>
</dbReference>
<evidence type="ECO:0000259" key="3">
    <source>
        <dbReference type="Pfam" id="PF18962"/>
    </source>
</evidence>
<dbReference type="NCBIfam" id="TIGR04183">
    <property type="entry name" value="Por_Secre_tail"/>
    <property type="match status" value="1"/>
</dbReference>
<feature type="chain" id="PRO_5015608169" description="Secretion system C-terminal sorting domain-containing protein" evidence="2">
    <location>
        <begin position="36"/>
        <end position="973"/>
    </location>
</feature>
<evidence type="ECO:0000256" key="2">
    <source>
        <dbReference type="SAM" id="SignalP"/>
    </source>
</evidence>
<feature type="domain" description="Secretion system C-terminal sorting" evidence="3">
    <location>
        <begin position="902"/>
        <end position="971"/>
    </location>
</feature>
<dbReference type="InterPro" id="IPR026444">
    <property type="entry name" value="Secre_tail"/>
</dbReference>
<dbReference type="InterPro" id="IPR030916">
    <property type="entry name" value="ELWxxDGT_rpt"/>
</dbReference>
<gene>
    <name evidence="4" type="ORF">DIS07_11705</name>
</gene>
<organism evidence="4 5">
    <name type="scientific">Polaribacter aquimarinus</name>
    <dbReference type="NCBI Taxonomy" id="2100726"/>
    <lineage>
        <taxon>Bacteria</taxon>
        <taxon>Pseudomonadati</taxon>
        <taxon>Bacteroidota</taxon>
        <taxon>Flavobacteriia</taxon>
        <taxon>Flavobacteriales</taxon>
        <taxon>Flavobacteriaceae</taxon>
    </lineage>
</organism>
<proteinExistence type="predicted"/>
<dbReference type="AlphaFoldDB" id="A0A2U2J8D3"/>
<protein>
    <recommendedName>
        <fullName evidence="3">Secretion system C-terminal sorting domain-containing protein</fullName>
    </recommendedName>
</protein>
<dbReference type="EMBL" id="QFFG01000005">
    <property type="protein sequence ID" value="PWG04603.1"/>
    <property type="molecule type" value="Genomic_DNA"/>
</dbReference>
<name>A0A2U2J8D3_9FLAO</name>
<keyword evidence="1 2" id="KW-0732">Signal</keyword>
<sequence length="973" mass="106719">MIGYCCFLITKKHNMMKKLLLFNLLLATLISFGQATLVQDINLGTFSSNPSNKVTFNGYTYFTADDGLNGAELWRTDGTESGTVIFKEFITGSESGMTAITPIVSNGKMYFFAADGGNYFLWKTDGTLAGTEKVKQFSTLQTFHDTINNELIFTAENQLWKTDGTEAGTIKINNFTIFGRTRFVKSGNEIYFSGEASNAIGQELYKTDGTTVSLVKNIYPNSNKDSYPNNFAALNGVVYFSATNGTNGFELWKTDGTEEGTVMVKDIVAGSGSTFSTNTPIVVFNNEIFFTSNNKLWKSDGTDAGTVEVKDVESYVKKVLVFNAKLYIFNQNKSFWVSDGTTAGTTKVEVPVNEFWHNGEYAIVGNKLFFQANNEYGYEIWVTDGTANGTKLLKDIHPEFDDNNIENIVDLNGKAIFTASDKNWYGKELWISDGTEAGTMLLKDINEQGTNSSSPQNYFAFGNKVLFSADNGENGRELWVLENGNPSLLKDINVGPGYSNPSNFIELNGVVYFSATTQTNGKELWKTDGTAAGTELVKDINPDAKDGLANSNFAVLNNKLYFFANDGTTGMELFESDGTAANTKLVSNINGTDVSSINNSALITMNNELFFAANDGVTNVELWKSDGTDSGTVLLKDINTSSGSFASNLTVHPHTNKFYFSAYDGSGTYLWESDGTTANTKKQNIKNPSNFTLSGTRDIGDRNGTTTIYNTELFFTGDSPSLNRGTELWVATYSGTIQQVFDVNSGSDSSYPSVLTNVNGKLYFRANNGANGYELWKVTNNSFAEMVKDINSGSGSVQITSMGSLGDLVFFNAPEDPVNAPNYNYELWISDGTDVGTKLFQDINPSTVQYSGGSNPSSYFTHNNVLYFSATNGTSGYELWKLEQTALSVKNETRSQLAELSIYPNPTSDILNIQVENQQIESVKVYSLFGKEVMHISDNTGVEKVDISNLSSGVYLLKLKTEVGFFTKKIIKK</sequence>
<evidence type="ECO:0000313" key="5">
    <source>
        <dbReference type="Proteomes" id="UP000245670"/>
    </source>
</evidence>
<dbReference type="Proteomes" id="UP000245670">
    <property type="component" value="Unassembled WGS sequence"/>
</dbReference>
<feature type="signal peptide" evidence="2">
    <location>
        <begin position="1"/>
        <end position="35"/>
    </location>
</feature>
<dbReference type="InterPro" id="IPR011047">
    <property type="entry name" value="Quinoprotein_ADH-like_sf"/>
</dbReference>
<reference evidence="4 5" key="1">
    <citation type="submission" date="2018-05" db="EMBL/GenBank/DDBJ databases">
        <title>Polaribacter aquimarinus sp. nov., isolated from sediment in a sediment of sea.</title>
        <authorList>
            <person name="Lu D."/>
        </authorList>
    </citation>
    <scope>NUCLEOTIDE SEQUENCE [LARGE SCALE GENOMIC DNA]</scope>
    <source>
        <strain evidence="4 5">ZY113</strain>
    </source>
</reference>
<keyword evidence="5" id="KW-1185">Reference proteome</keyword>